<name>A0A1Z1WNC0_9ACTN</name>
<gene>
    <name evidence="1" type="ORF">SMD44_07380</name>
</gene>
<dbReference type="KEGG" id="salf:SMD44_07380"/>
<protein>
    <recommendedName>
        <fullName evidence="3">Terminase</fullName>
    </recommendedName>
</protein>
<evidence type="ECO:0008006" key="3">
    <source>
        <dbReference type="Google" id="ProtNLM"/>
    </source>
</evidence>
<evidence type="ECO:0000313" key="2">
    <source>
        <dbReference type="Proteomes" id="UP000195880"/>
    </source>
</evidence>
<dbReference type="AlphaFoldDB" id="A0A1Z1WNC0"/>
<keyword evidence="2" id="KW-1185">Reference proteome</keyword>
<organism evidence="1 2">
    <name type="scientific">Streptomyces alboflavus</name>
    <dbReference type="NCBI Taxonomy" id="67267"/>
    <lineage>
        <taxon>Bacteria</taxon>
        <taxon>Bacillati</taxon>
        <taxon>Actinomycetota</taxon>
        <taxon>Actinomycetes</taxon>
        <taxon>Kitasatosporales</taxon>
        <taxon>Streptomycetaceae</taxon>
        <taxon>Streptomyces</taxon>
    </lineage>
</organism>
<reference evidence="1 2" key="1">
    <citation type="submission" date="2017-05" db="EMBL/GenBank/DDBJ databases">
        <title>Streptomyces alboflavus Genome sequencing and assembly.</title>
        <authorList>
            <person name="Wang Y."/>
            <person name="Du B."/>
            <person name="Ding Y."/>
            <person name="Liu H."/>
            <person name="Hou Q."/>
            <person name="Liu K."/>
            <person name="Wang C."/>
            <person name="Yao L."/>
        </authorList>
    </citation>
    <scope>NUCLEOTIDE SEQUENCE [LARGE SCALE GENOMIC DNA]</scope>
    <source>
        <strain evidence="1 2">MDJK44</strain>
    </source>
</reference>
<sequence>MDFIRGLLSESPAESVYGLDIGKTIVQFKSGKPGSIKPKATAGRTNEGNRPTFALMDEVHHWVGSNGGPDFYQTLKRNIEKTAKSGSRWVCTTNAYNPNEESVAQIIHESEMVAKSYWLYDCLEGSIEVDGLRDEARVRAALVEAYGDATWADIEGLTRTILYDRTTPDSTYLRYYLNQIAESSDGWMSKTEWDACLDEDDPIQPGDLIAVGFDGSIRGDSTALCGVRLRDAKVFVLGLWERPEKAPEDWEVDVLAVEAAIAKAFKTYRVAWMYADPPYWQENIGRWALEHGEDVVFEFWTNKPTRMAAATERFRTAAMVGDLKHGGDYRLTRHVLNAVTREVPQGILITKDSPRSKRKIDAAVAAIIALEARADAIADGRLNQRRSRVAGF</sequence>
<evidence type="ECO:0000313" key="1">
    <source>
        <dbReference type="EMBL" id="ARX87898.1"/>
    </source>
</evidence>
<dbReference type="EMBL" id="CP021748">
    <property type="protein sequence ID" value="ARX87898.1"/>
    <property type="molecule type" value="Genomic_DNA"/>
</dbReference>
<accession>A0A1Z1WNC0</accession>
<proteinExistence type="predicted"/>
<dbReference type="Proteomes" id="UP000195880">
    <property type="component" value="Chromosome"/>
</dbReference>